<dbReference type="OrthoDB" id="6262491at2759"/>
<feature type="repeat" description="WD" evidence="5">
    <location>
        <begin position="136"/>
        <end position="177"/>
    </location>
</feature>
<dbReference type="RefSeq" id="XP_003875245.1">
    <property type="nucleotide sequence ID" value="XM_003875196.1"/>
</dbReference>
<dbReference type="AlphaFoldDB" id="E9AUX2"/>
<evidence type="ECO:0000256" key="5">
    <source>
        <dbReference type="PROSITE-ProRule" id="PRU00221"/>
    </source>
</evidence>
<dbReference type="Proteomes" id="UP000007259">
    <property type="component" value="Chromosome 21"/>
</dbReference>
<keyword evidence="8" id="KW-1185">Reference proteome</keyword>
<dbReference type="FunFam" id="2.130.10.10:FF:001803">
    <property type="entry name" value="WD domain, G-beta repeat, putative"/>
    <property type="match status" value="1"/>
</dbReference>
<keyword evidence="1 5" id="KW-0853">WD repeat</keyword>
<protein>
    <submittedName>
        <fullName evidence="7">Uncharacterized protein</fullName>
    </submittedName>
</protein>
<sequence>MGNTCTKTGEVVDNRSNGTYSSKQFNRYNSKQYAKPEDAPSLPANDERVTDLKKMTVVKRIEALQHMLKPVVSVVLSELLHEEFRQFTSVFARGKAALAVASCAQVQRPRHILAAGEDRSVALLNYETGHVMQRWVHAHQNDINCITTPTSSGVFATASRDKTVKVWNLTSDSTLAELRGHTLNVTSIDTNPGCNLLVSGSKDNTVRLWDVDRAEELFCGDIKLNIVHFVRFMSSMNCVAQGGEDLAVRLWDVRTKGAYSDLHLSKTIEGMDYYPVCCETIPENPYMLLTGHNGMNDCGSYVAQWDVRTGKRVALYKGHGATVSSVRMVAANVYGNGSFFTSSDDGTFGVWNLEDGEEYGEVQLSVEHHFCLPEGRVTTFEAEENGDIVIALENGCLVVLRPAVKGDSVVPSLRLRYVGVLTLQQ</sequence>
<name>E9AUX2_LEIMU</name>
<keyword evidence="3" id="KW-0689">Ribosomal protein</keyword>
<gene>
    <name evidence="7" type="ORF">LMXM_21_0060</name>
</gene>
<dbReference type="InterPro" id="IPR036322">
    <property type="entry name" value="WD40_repeat_dom_sf"/>
</dbReference>
<evidence type="ECO:0000256" key="2">
    <source>
        <dbReference type="ARBA" id="ARBA00022737"/>
    </source>
</evidence>
<dbReference type="SUPFAM" id="SSF50978">
    <property type="entry name" value="WD40 repeat-like"/>
    <property type="match status" value="1"/>
</dbReference>
<feature type="compositionally biased region" description="Polar residues" evidence="6">
    <location>
        <begin position="14"/>
        <end position="23"/>
    </location>
</feature>
<dbReference type="OMA" id="SVEHRFC"/>
<dbReference type="GeneID" id="13448835"/>
<evidence type="ECO:0000256" key="6">
    <source>
        <dbReference type="SAM" id="MobiDB-lite"/>
    </source>
</evidence>
<organism evidence="7 8">
    <name type="scientific">Leishmania mexicana (strain MHOM/GT/2001/U1103)</name>
    <dbReference type="NCBI Taxonomy" id="929439"/>
    <lineage>
        <taxon>Eukaryota</taxon>
        <taxon>Discoba</taxon>
        <taxon>Euglenozoa</taxon>
        <taxon>Kinetoplastea</taxon>
        <taxon>Metakinetoplastina</taxon>
        <taxon>Trypanosomatida</taxon>
        <taxon>Trypanosomatidae</taxon>
        <taxon>Leishmaniinae</taxon>
        <taxon>Leishmania</taxon>
    </lineage>
</organism>
<feature type="region of interest" description="Disordered" evidence="6">
    <location>
        <begin position="1"/>
        <end position="23"/>
    </location>
</feature>
<feature type="repeat" description="WD" evidence="5">
    <location>
        <begin position="178"/>
        <end position="219"/>
    </location>
</feature>
<evidence type="ECO:0000256" key="1">
    <source>
        <dbReference type="ARBA" id="ARBA00022574"/>
    </source>
</evidence>
<dbReference type="GO" id="GO:1990904">
    <property type="term" value="C:ribonucleoprotein complex"/>
    <property type="evidence" value="ECO:0007669"/>
    <property type="project" value="UniProtKB-KW"/>
</dbReference>
<dbReference type="SMART" id="SM00320">
    <property type="entry name" value="WD40"/>
    <property type="match status" value="4"/>
</dbReference>
<dbReference type="InterPro" id="IPR040066">
    <property type="entry name" value="WDR31"/>
</dbReference>
<dbReference type="PANTHER" id="PTHR19869:SF1">
    <property type="entry name" value="WD REPEAT-CONTAINING PROTEIN 31"/>
    <property type="match status" value="1"/>
</dbReference>
<evidence type="ECO:0000313" key="8">
    <source>
        <dbReference type="Proteomes" id="UP000007259"/>
    </source>
</evidence>
<dbReference type="PROSITE" id="PS00678">
    <property type="entry name" value="WD_REPEATS_1"/>
    <property type="match status" value="1"/>
</dbReference>
<dbReference type="InterPro" id="IPR001680">
    <property type="entry name" value="WD40_rpt"/>
</dbReference>
<accession>E9AUX2</accession>
<reference evidence="7 8" key="1">
    <citation type="journal article" date="2011" name="Genome Res.">
        <title>Chromosome and gene copy number variation allow major structural change between species and strains of Leishmania.</title>
        <authorList>
            <person name="Rogers M.B."/>
            <person name="Hilley J.D."/>
            <person name="Dickens N.J."/>
            <person name="Wilkes J."/>
            <person name="Bates P.A."/>
            <person name="Depledge D.P."/>
            <person name="Harris D."/>
            <person name="Her Y."/>
            <person name="Herzyk P."/>
            <person name="Imamura H."/>
            <person name="Otto T.D."/>
            <person name="Sanders M."/>
            <person name="Seeger K."/>
            <person name="Dujardin J.C."/>
            <person name="Berriman M."/>
            <person name="Smith D.F."/>
            <person name="Hertz-Fowler C."/>
            <person name="Mottram J.C."/>
        </authorList>
    </citation>
    <scope>NUCLEOTIDE SEQUENCE [LARGE SCALE GENOMIC DNA]</scope>
    <source>
        <strain evidence="7 8">MHOM/GT/2001/U1103</strain>
    </source>
</reference>
<dbReference type="VEuPathDB" id="TriTrypDB:LmxM.21.0060"/>
<dbReference type="PROSITE" id="PS50294">
    <property type="entry name" value="WD_REPEATS_REGION"/>
    <property type="match status" value="2"/>
</dbReference>
<dbReference type="InterPro" id="IPR020472">
    <property type="entry name" value="WD40_PAC1"/>
</dbReference>
<dbReference type="KEGG" id="lmi:LMXM_21_0060"/>
<dbReference type="InterPro" id="IPR019775">
    <property type="entry name" value="WD40_repeat_CS"/>
</dbReference>
<dbReference type="InterPro" id="IPR015943">
    <property type="entry name" value="WD40/YVTN_repeat-like_dom_sf"/>
</dbReference>
<evidence type="ECO:0000256" key="3">
    <source>
        <dbReference type="ARBA" id="ARBA00022980"/>
    </source>
</evidence>
<dbReference type="PANTHER" id="PTHR19869">
    <property type="entry name" value="SPERMATID WD-REPEAT PROTEIN"/>
    <property type="match status" value="1"/>
</dbReference>
<proteinExistence type="predicted"/>
<evidence type="ECO:0000313" key="7">
    <source>
        <dbReference type="EMBL" id="CBZ26753.1"/>
    </source>
</evidence>
<dbReference type="PRINTS" id="PR00320">
    <property type="entry name" value="GPROTEINBRPT"/>
</dbReference>
<keyword evidence="4" id="KW-0687">Ribonucleoprotein</keyword>
<dbReference type="GO" id="GO:0005840">
    <property type="term" value="C:ribosome"/>
    <property type="evidence" value="ECO:0007669"/>
    <property type="project" value="UniProtKB-KW"/>
</dbReference>
<keyword evidence="2" id="KW-0677">Repeat</keyword>
<dbReference type="PhylomeDB" id="E9AUX2"/>
<evidence type="ECO:0000256" key="4">
    <source>
        <dbReference type="ARBA" id="ARBA00023274"/>
    </source>
</evidence>
<feature type="repeat" description="WD" evidence="5">
    <location>
        <begin position="316"/>
        <end position="361"/>
    </location>
</feature>
<dbReference type="Pfam" id="PF00400">
    <property type="entry name" value="WD40"/>
    <property type="match status" value="3"/>
</dbReference>
<dbReference type="Gene3D" id="2.130.10.10">
    <property type="entry name" value="YVTN repeat-like/Quinoprotein amine dehydrogenase"/>
    <property type="match status" value="2"/>
</dbReference>
<dbReference type="EMBL" id="FR799574">
    <property type="protein sequence ID" value="CBZ26753.1"/>
    <property type="molecule type" value="Genomic_DNA"/>
</dbReference>
<dbReference type="PROSITE" id="PS50082">
    <property type="entry name" value="WD_REPEATS_2"/>
    <property type="match status" value="3"/>
</dbReference>